<dbReference type="InterPro" id="IPR016181">
    <property type="entry name" value="Acyl_CoA_acyltransferase"/>
</dbReference>
<dbReference type="InterPro" id="IPR049369">
    <property type="entry name" value="BF1531-like_N"/>
</dbReference>
<dbReference type="EMBL" id="QGGL01000004">
    <property type="protein sequence ID" value="PWK15000.1"/>
    <property type="molecule type" value="Genomic_DNA"/>
</dbReference>
<keyword evidence="3" id="KW-1185">Reference proteome</keyword>
<dbReference type="NCBIfam" id="TIGR01681">
    <property type="entry name" value="HAD-SF-IIIC"/>
    <property type="match status" value="1"/>
</dbReference>
<dbReference type="InterPro" id="IPR023214">
    <property type="entry name" value="HAD_sf"/>
</dbReference>
<dbReference type="OrthoDB" id="323926at2"/>
<feature type="domain" description="BF1531-like N-terminal" evidence="1">
    <location>
        <begin position="65"/>
        <end position="258"/>
    </location>
</feature>
<accession>A0A316DDY0</accession>
<dbReference type="InterPro" id="IPR036412">
    <property type="entry name" value="HAD-like_sf"/>
</dbReference>
<dbReference type="Gene3D" id="3.40.50.1000">
    <property type="entry name" value="HAD superfamily/HAD-like"/>
    <property type="match status" value="1"/>
</dbReference>
<protein>
    <submittedName>
        <fullName evidence="2">D-glyceryl-ACP synthase</fullName>
    </submittedName>
</protein>
<evidence type="ECO:0000313" key="2">
    <source>
        <dbReference type="EMBL" id="PWK15000.1"/>
    </source>
</evidence>
<organism evidence="2 3">
    <name type="scientific">Tumebacillus permanentifrigoris</name>
    <dbReference type="NCBI Taxonomy" id="378543"/>
    <lineage>
        <taxon>Bacteria</taxon>
        <taxon>Bacillati</taxon>
        <taxon>Bacillota</taxon>
        <taxon>Bacilli</taxon>
        <taxon>Bacillales</taxon>
        <taxon>Alicyclobacillaceae</taxon>
        <taxon>Tumebacillus</taxon>
    </lineage>
</organism>
<name>A0A316DDY0_9BACL</name>
<evidence type="ECO:0000259" key="1">
    <source>
        <dbReference type="Pfam" id="PF21211"/>
    </source>
</evidence>
<dbReference type="AlphaFoldDB" id="A0A316DDY0"/>
<dbReference type="Proteomes" id="UP000245634">
    <property type="component" value="Unassembled WGS sequence"/>
</dbReference>
<evidence type="ECO:0000313" key="3">
    <source>
        <dbReference type="Proteomes" id="UP000245634"/>
    </source>
</evidence>
<dbReference type="SUPFAM" id="SSF56784">
    <property type="entry name" value="HAD-like"/>
    <property type="match status" value="1"/>
</dbReference>
<gene>
    <name evidence="2" type="ORF">C7459_104205</name>
</gene>
<dbReference type="Pfam" id="PF21211">
    <property type="entry name" value="FkbH_N"/>
    <property type="match status" value="1"/>
</dbReference>
<dbReference type="Gene3D" id="3.40.630.30">
    <property type="match status" value="1"/>
</dbReference>
<sequence length="635" mass="72343">MLDQQELVKSIRTWKKTGELAAKRQGIVPHISELSTARLEKVGNLLKDVRVQDWQASTTELKPLKVAILSNFTCHSFANYLRPLCLQEGIWPELYTADFNQYIYQLMDEQSELYRFRPDLVVCLLDEHVVTDELPKCWTVEDVADVWPRKVQQLEELISLFEQRSGSLFVLNTIPLSLETHHEILDYKSKARLSVQWRKFQAELLHLSDRHKQVVTLDFEVLQQDAPSATLNDPRLAYYASMTISEDLLLCIARESVKIARSVSGLGKKCLVLDLDNTLWGGVIGDDGLSGIALGGDAPGKIFVDFQKRIKHLKAQGVLLAINSKNETDNVMEVLTEHPDMQLRPADFVRICANWDPKPENLQSIAAGLNIGVDSLVFVDDNPFERNIVRELAPTVTVLELQEDPSTYVRTLLAAGYFNTVELTQEDLHRTQSYQAEAEREQFRSTVASVEDYLHGLDIHLHLLPPTNMYLPRLAQINARTNQFNMTTRRYSEALMEEMATSNSFLLRGFRSTDRFGDNGIVGSVIVEKVQGSNGETWWIRNFLLSCRVFSRGLETAVLQHILRLAQDAQVSEVFAEYIPTAKNRIVHDFYTRHGFVACAEQEGIQIFRHDLHEIGATPAWLHLHTESEMEETIQ</sequence>
<dbReference type="InterPro" id="IPR010033">
    <property type="entry name" value="HAD_SF_ppase_IIIC"/>
</dbReference>
<reference evidence="2 3" key="1">
    <citation type="submission" date="2018-05" db="EMBL/GenBank/DDBJ databases">
        <title>Genomic Encyclopedia of Type Strains, Phase IV (KMG-IV): sequencing the most valuable type-strain genomes for metagenomic binning, comparative biology and taxonomic classification.</title>
        <authorList>
            <person name="Goeker M."/>
        </authorList>
    </citation>
    <scope>NUCLEOTIDE SEQUENCE [LARGE SCALE GENOMIC DNA]</scope>
    <source>
        <strain evidence="2 3">DSM 18773</strain>
    </source>
</reference>
<dbReference type="NCBIfam" id="TIGR01686">
    <property type="entry name" value="FkbH"/>
    <property type="match status" value="1"/>
</dbReference>
<dbReference type="InterPro" id="IPR010037">
    <property type="entry name" value="FkbH_domain"/>
</dbReference>
<dbReference type="InterPro" id="IPR036514">
    <property type="entry name" value="SGNH_hydro_sf"/>
</dbReference>
<proteinExistence type="predicted"/>
<dbReference type="RefSeq" id="WP_109687474.1">
    <property type="nucleotide sequence ID" value="NZ_QGGL01000004.1"/>
</dbReference>
<dbReference type="Gene3D" id="3.40.50.1110">
    <property type="entry name" value="SGNH hydrolase"/>
    <property type="match status" value="1"/>
</dbReference>
<dbReference type="SUPFAM" id="SSF55729">
    <property type="entry name" value="Acyl-CoA N-acyltransferases (Nat)"/>
    <property type="match status" value="1"/>
</dbReference>
<comment type="caution">
    <text evidence="2">The sequence shown here is derived from an EMBL/GenBank/DDBJ whole genome shotgun (WGS) entry which is preliminary data.</text>
</comment>